<sequence>MNLCCTLILGSFLAFCIMSYIISVFPLIVL</sequence>
<protein>
    <submittedName>
        <fullName evidence="2">Uncharacterized protein</fullName>
    </submittedName>
</protein>
<evidence type="ECO:0000256" key="1">
    <source>
        <dbReference type="SAM" id="Phobius"/>
    </source>
</evidence>
<keyword evidence="1" id="KW-0472">Membrane</keyword>
<evidence type="ECO:0000313" key="2">
    <source>
        <dbReference type="EMBL" id="JAE31245.1"/>
    </source>
</evidence>
<proteinExistence type="predicted"/>
<name>A0A0A9H202_ARUDO</name>
<dbReference type="EMBL" id="GBRH01166651">
    <property type="protein sequence ID" value="JAE31245.1"/>
    <property type="molecule type" value="Transcribed_RNA"/>
</dbReference>
<feature type="transmembrane region" description="Helical" evidence="1">
    <location>
        <begin position="7"/>
        <end position="29"/>
    </location>
</feature>
<reference evidence="2" key="1">
    <citation type="submission" date="2014-09" db="EMBL/GenBank/DDBJ databases">
        <authorList>
            <person name="Magalhaes I.L.F."/>
            <person name="Oliveira U."/>
            <person name="Santos F.R."/>
            <person name="Vidigal T.H.D.A."/>
            <person name="Brescovit A.D."/>
            <person name="Santos A.J."/>
        </authorList>
    </citation>
    <scope>NUCLEOTIDE SEQUENCE</scope>
    <source>
        <tissue evidence="2">Shoot tissue taken approximately 20 cm above the soil surface</tissue>
    </source>
</reference>
<dbReference type="AlphaFoldDB" id="A0A0A9H202"/>
<reference evidence="2" key="2">
    <citation type="journal article" date="2015" name="Data Brief">
        <title>Shoot transcriptome of the giant reed, Arundo donax.</title>
        <authorList>
            <person name="Barrero R.A."/>
            <person name="Guerrero F.D."/>
            <person name="Moolhuijzen P."/>
            <person name="Goolsby J.A."/>
            <person name="Tidwell J."/>
            <person name="Bellgard S.E."/>
            <person name="Bellgard M.I."/>
        </authorList>
    </citation>
    <scope>NUCLEOTIDE SEQUENCE</scope>
    <source>
        <tissue evidence="2">Shoot tissue taken approximately 20 cm above the soil surface</tissue>
    </source>
</reference>
<organism evidence="2">
    <name type="scientific">Arundo donax</name>
    <name type="common">Giant reed</name>
    <name type="synonym">Donax arundinaceus</name>
    <dbReference type="NCBI Taxonomy" id="35708"/>
    <lineage>
        <taxon>Eukaryota</taxon>
        <taxon>Viridiplantae</taxon>
        <taxon>Streptophyta</taxon>
        <taxon>Embryophyta</taxon>
        <taxon>Tracheophyta</taxon>
        <taxon>Spermatophyta</taxon>
        <taxon>Magnoliopsida</taxon>
        <taxon>Liliopsida</taxon>
        <taxon>Poales</taxon>
        <taxon>Poaceae</taxon>
        <taxon>PACMAD clade</taxon>
        <taxon>Arundinoideae</taxon>
        <taxon>Arundineae</taxon>
        <taxon>Arundo</taxon>
    </lineage>
</organism>
<accession>A0A0A9H202</accession>
<keyword evidence="1" id="KW-1133">Transmembrane helix</keyword>
<keyword evidence="1" id="KW-0812">Transmembrane</keyword>